<keyword evidence="5" id="KW-1185">Reference proteome</keyword>
<dbReference type="RefSeq" id="WP_176010259.1">
    <property type="nucleotide sequence ID" value="NZ_CP041372.2"/>
</dbReference>
<feature type="compositionally biased region" description="Polar residues" evidence="1">
    <location>
        <begin position="458"/>
        <end position="469"/>
    </location>
</feature>
<protein>
    <recommendedName>
        <fullName evidence="3">PDZ domain-containing protein</fullName>
    </recommendedName>
</protein>
<feature type="transmembrane region" description="Helical" evidence="2">
    <location>
        <begin position="251"/>
        <end position="284"/>
    </location>
</feature>
<dbReference type="KEGG" id="psua:FLK61_37205"/>
<feature type="compositionally biased region" description="Basic and acidic residues" evidence="1">
    <location>
        <begin position="496"/>
        <end position="513"/>
    </location>
</feature>
<dbReference type="Pfam" id="PF00595">
    <property type="entry name" value="PDZ"/>
    <property type="match status" value="1"/>
</dbReference>
<feature type="transmembrane region" description="Helical" evidence="2">
    <location>
        <begin position="62"/>
        <end position="93"/>
    </location>
</feature>
<dbReference type="InterPro" id="IPR036034">
    <property type="entry name" value="PDZ_sf"/>
</dbReference>
<dbReference type="SMART" id="SM00228">
    <property type="entry name" value="PDZ"/>
    <property type="match status" value="1"/>
</dbReference>
<accession>A0A859FGP3</accession>
<keyword evidence="2" id="KW-0812">Transmembrane</keyword>
<feature type="transmembrane region" description="Helical" evidence="2">
    <location>
        <begin position="100"/>
        <end position="121"/>
    </location>
</feature>
<feature type="transmembrane region" description="Helical" evidence="2">
    <location>
        <begin position="141"/>
        <end position="163"/>
    </location>
</feature>
<feature type="compositionally biased region" description="Polar residues" evidence="1">
    <location>
        <begin position="411"/>
        <end position="445"/>
    </location>
</feature>
<keyword evidence="2" id="KW-0472">Membrane</keyword>
<reference evidence="5" key="1">
    <citation type="submission" date="2019-07" db="EMBL/GenBank/DDBJ databases">
        <title>Bacillus alkalisoli sp. nov. isolated from saline soil.</title>
        <authorList>
            <person name="Sun J.-Q."/>
            <person name="Xu L."/>
        </authorList>
    </citation>
    <scope>NUCLEOTIDE SEQUENCE [LARGE SCALE GENOMIC DNA]</scope>
    <source>
        <strain evidence="5">M4U3P1</strain>
    </source>
</reference>
<name>A0A859FGP3_9BACI</name>
<feature type="transmembrane region" description="Helical" evidence="2">
    <location>
        <begin position="12"/>
        <end position="33"/>
    </location>
</feature>
<gene>
    <name evidence="4" type="ORF">FLK61_37205</name>
</gene>
<sequence>MEVIALEVLRAIGRLFIHPLTYIFILAAFLLHIKRVKIERRDFHTRAVDVISGVLSPVPKGLLAALIVSTIVILAGIQLPFAIAPLFTLIWLIQFAFRNAAFYSVTITGAVAILITPFLPNGGTDIAIVDAWLAQLAAMDLAHLTYFVVLLFVTEVFLLLIDGATSPSPRIVKSRRGKMVGQQVAQRIWFLPVLLLFPVGDIANAGYWPALAIGTSITFGLVLFPFVLGIQVPISSELPKAGVKTLARRQLLIAVLVIATAALSVVSSIFLFATAAILLVGRLFTYVQFARRESQHTSIFNTREQGLVIVGIIPHSIADKSNLEVGDIVLKANGAPVATQRELYEALQLNSAFVKLEILGTDGQIRFAQSSVHQGAHYQLGCLFVPDDEAGNLSLRGLRSSVVVHKDRTELSTGTTTQPEPLESTSQNDVTTEHQNSPADKSQQVAEEAEAATTLEEPTSNTALETDSSVAKEENQSDNERIEANEETLLIEGSDSDTKLLEDTKPEPKRIEEVSSADSESNSTQEESAPAEDSQKEEAKPEADSNKQKDAHEKGLPYGQAAGLSSFYEEFKKGKSD</sequence>
<dbReference type="Proteomes" id="UP000318138">
    <property type="component" value="Chromosome"/>
</dbReference>
<dbReference type="AlphaFoldDB" id="A0A859FGP3"/>
<dbReference type="Gene3D" id="2.30.42.10">
    <property type="match status" value="1"/>
</dbReference>
<feature type="compositionally biased region" description="Polar residues" evidence="1">
    <location>
        <begin position="516"/>
        <end position="527"/>
    </location>
</feature>
<dbReference type="EMBL" id="CP041372">
    <property type="protein sequence ID" value="QKS72277.1"/>
    <property type="molecule type" value="Genomic_DNA"/>
</dbReference>
<evidence type="ECO:0000256" key="2">
    <source>
        <dbReference type="SAM" id="Phobius"/>
    </source>
</evidence>
<keyword evidence="2" id="KW-1133">Transmembrane helix</keyword>
<evidence type="ECO:0000256" key="1">
    <source>
        <dbReference type="SAM" id="MobiDB-lite"/>
    </source>
</evidence>
<dbReference type="SUPFAM" id="SSF50156">
    <property type="entry name" value="PDZ domain-like"/>
    <property type="match status" value="1"/>
</dbReference>
<feature type="compositionally biased region" description="Basic and acidic residues" evidence="1">
    <location>
        <begin position="470"/>
        <end position="484"/>
    </location>
</feature>
<evidence type="ECO:0000259" key="3">
    <source>
        <dbReference type="PROSITE" id="PS50106"/>
    </source>
</evidence>
<evidence type="ECO:0000313" key="5">
    <source>
        <dbReference type="Proteomes" id="UP000318138"/>
    </source>
</evidence>
<feature type="compositionally biased region" description="Basic and acidic residues" evidence="1">
    <location>
        <begin position="533"/>
        <end position="555"/>
    </location>
</feature>
<evidence type="ECO:0000313" key="4">
    <source>
        <dbReference type="EMBL" id="QKS72277.1"/>
    </source>
</evidence>
<feature type="domain" description="PDZ" evidence="3">
    <location>
        <begin position="304"/>
        <end position="362"/>
    </location>
</feature>
<dbReference type="InterPro" id="IPR001478">
    <property type="entry name" value="PDZ"/>
</dbReference>
<feature type="region of interest" description="Disordered" evidence="1">
    <location>
        <begin position="409"/>
        <end position="564"/>
    </location>
</feature>
<feature type="transmembrane region" description="Helical" evidence="2">
    <location>
        <begin position="184"/>
        <end position="200"/>
    </location>
</feature>
<proteinExistence type="predicted"/>
<dbReference type="PROSITE" id="PS50106">
    <property type="entry name" value="PDZ"/>
    <property type="match status" value="1"/>
</dbReference>
<organism evidence="4 5">
    <name type="scientific">Paenalkalicoccus suaedae</name>
    <dbReference type="NCBI Taxonomy" id="2592382"/>
    <lineage>
        <taxon>Bacteria</taxon>
        <taxon>Bacillati</taxon>
        <taxon>Bacillota</taxon>
        <taxon>Bacilli</taxon>
        <taxon>Bacillales</taxon>
        <taxon>Bacillaceae</taxon>
        <taxon>Paenalkalicoccus</taxon>
    </lineage>
</organism>
<feature type="transmembrane region" description="Helical" evidence="2">
    <location>
        <begin position="206"/>
        <end position="230"/>
    </location>
</feature>